<protein>
    <submittedName>
        <fullName evidence="1">Uncharacterized protein</fullName>
    </submittedName>
</protein>
<name>A0A060I5Z5_RHIET</name>
<evidence type="ECO:0000313" key="1">
    <source>
        <dbReference type="EMBL" id="AIC30458.1"/>
    </source>
</evidence>
<dbReference type="AlphaFoldDB" id="A0A060I5Z5"/>
<keyword evidence="1" id="KW-0614">Plasmid</keyword>
<dbReference type="RefSeq" id="WP_010058730.1">
    <property type="nucleotide sequence ID" value="NZ_CP006989.1"/>
</dbReference>
<dbReference type="HOGENOM" id="CLU_193006_0_0_5"/>
<gene>
    <name evidence="1" type="ORF">IE4771_PC00333</name>
</gene>
<dbReference type="OrthoDB" id="8389631at2"/>
<reference evidence="1 2" key="1">
    <citation type="submission" date="2013-12" db="EMBL/GenBank/DDBJ databases">
        <title>Complete genome sequence of Rhizobium etli bv. mimosae IE4771.</title>
        <authorList>
            <person name="Bustos P."/>
            <person name="Santamaria R.I."/>
            <person name="Lozano L."/>
            <person name="Ormeno-Orrillo E."/>
            <person name="Rogel M.A."/>
            <person name="Romero D."/>
            <person name="Cevallos M.A."/>
            <person name="Martinez-Romero E."/>
            <person name="Gonzalez V."/>
        </authorList>
    </citation>
    <scope>NUCLEOTIDE SEQUENCE [LARGE SCALE GENOMIC DNA]</scope>
    <source>
        <strain evidence="1 2">IE4771</strain>
        <plasmid evidence="2">Plasmid pRetIE4771c</plasmid>
    </source>
</reference>
<dbReference type="KEGG" id="rei:IE4771_PC00333"/>
<organism evidence="1 2">
    <name type="scientific">Rhizobium etli bv. mimosae str. IE4771</name>
    <dbReference type="NCBI Taxonomy" id="1432050"/>
    <lineage>
        <taxon>Bacteria</taxon>
        <taxon>Pseudomonadati</taxon>
        <taxon>Pseudomonadota</taxon>
        <taxon>Alphaproteobacteria</taxon>
        <taxon>Hyphomicrobiales</taxon>
        <taxon>Rhizobiaceae</taxon>
        <taxon>Rhizobium/Agrobacterium group</taxon>
        <taxon>Rhizobium</taxon>
    </lineage>
</organism>
<proteinExistence type="predicted"/>
<geneLocation type="plasmid" evidence="1 2">
    <name>pRetIE4771c</name>
</geneLocation>
<accession>A0A060I5Z5</accession>
<dbReference type="EMBL" id="CP006989">
    <property type="protein sequence ID" value="AIC30458.1"/>
    <property type="molecule type" value="Genomic_DNA"/>
</dbReference>
<sequence>MPTVAATPITPPDQHVVTAREAIEPLYEKLELQTESLVLSAALEAGWSPDEATKALAALRLQDALSTLDEQSGQ</sequence>
<dbReference type="Proteomes" id="UP000027180">
    <property type="component" value="Plasmid pRetIE4771c"/>
</dbReference>
<evidence type="ECO:0000313" key="2">
    <source>
        <dbReference type="Proteomes" id="UP000027180"/>
    </source>
</evidence>